<keyword evidence="1" id="KW-0472">Membrane</keyword>
<evidence type="ECO:0000313" key="2">
    <source>
        <dbReference type="EMBL" id="MEP1058689.1"/>
    </source>
</evidence>
<accession>A0ABV0KHJ8</accession>
<feature type="transmembrane region" description="Helical" evidence="1">
    <location>
        <begin position="56"/>
        <end position="78"/>
    </location>
</feature>
<dbReference type="RefSeq" id="WP_190447373.1">
    <property type="nucleotide sequence ID" value="NZ_JAMPLM010000006.1"/>
</dbReference>
<sequence length="97" mass="10695">MAFVGVDSMAIAGRGSVVPLELRLQRAKQLNARGLSSLLLTTVSVLKRVWWHTKSYLPIVGILLLAAGSLLLLQLHWLSRRLLQSPLREKAIAKDLG</sequence>
<evidence type="ECO:0000313" key="3">
    <source>
        <dbReference type="Proteomes" id="UP001476950"/>
    </source>
</evidence>
<keyword evidence="3" id="KW-1185">Reference proteome</keyword>
<name>A0ABV0KHJ8_9CYAN</name>
<comment type="caution">
    <text evidence="2">The sequence shown here is derived from an EMBL/GenBank/DDBJ whole genome shotgun (WGS) entry which is preliminary data.</text>
</comment>
<dbReference type="EMBL" id="JAMPLM010000006">
    <property type="protein sequence ID" value="MEP1058689.1"/>
    <property type="molecule type" value="Genomic_DNA"/>
</dbReference>
<reference evidence="2 3" key="1">
    <citation type="submission" date="2022-04" db="EMBL/GenBank/DDBJ databases">
        <title>Positive selection, recombination, and allopatry shape intraspecific diversity of widespread and dominant cyanobacteria.</title>
        <authorList>
            <person name="Wei J."/>
            <person name="Shu W."/>
            <person name="Hu C."/>
        </authorList>
    </citation>
    <scope>NUCLEOTIDE SEQUENCE [LARGE SCALE GENOMIC DNA]</scope>
    <source>
        <strain evidence="2 3">AS-A4</strain>
    </source>
</reference>
<keyword evidence="1" id="KW-0812">Transmembrane</keyword>
<gene>
    <name evidence="2" type="ORF">NDI38_09585</name>
</gene>
<dbReference type="Proteomes" id="UP001476950">
    <property type="component" value="Unassembled WGS sequence"/>
</dbReference>
<proteinExistence type="predicted"/>
<keyword evidence="1" id="KW-1133">Transmembrane helix</keyword>
<organism evidence="2 3">
    <name type="scientific">Stenomitos frigidus AS-A4</name>
    <dbReference type="NCBI Taxonomy" id="2933935"/>
    <lineage>
        <taxon>Bacteria</taxon>
        <taxon>Bacillati</taxon>
        <taxon>Cyanobacteriota</taxon>
        <taxon>Cyanophyceae</taxon>
        <taxon>Leptolyngbyales</taxon>
        <taxon>Leptolyngbyaceae</taxon>
        <taxon>Stenomitos</taxon>
    </lineage>
</organism>
<protein>
    <submittedName>
        <fullName evidence="2">Uncharacterized protein</fullName>
    </submittedName>
</protein>
<evidence type="ECO:0000256" key="1">
    <source>
        <dbReference type="SAM" id="Phobius"/>
    </source>
</evidence>